<dbReference type="AlphaFoldDB" id="A0A653DEK0"/>
<name>A0A653DEK0_CALMS</name>
<accession>A0A653DEK0</accession>
<reference evidence="1 2" key="1">
    <citation type="submission" date="2019-01" db="EMBL/GenBank/DDBJ databases">
        <authorList>
            <person name="Sayadi A."/>
        </authorList>
    </citation>
    <scope>NUCLEOTIDE SEQUENCE [LARGE SCALE GENOMIC DNA]</scope>
</reference>
<keyword evidence="2" id="KW-1185">Reference proteome</keyword>
<organism evidence="1 2">
    <name type="scientific">Callosobruchus maculatus</name>
    <name type="common">Southern cowpea weevil</name>
    <name type="synonym">Pulse bruchid</name>
    <dbReference type="NCBI Taxonomy" id="64391"/>
    <lineage>
        <taxon>Eukaryota</taxon>
        <taxon>Metazoa</taxon>
        <taxon>Ecdysozoa</taxon>
        <taxon>Arthropoda</taxon>
        <taxon>Hexapoda</taxon>
        <taxon>Insecta</taxon>
        <taxon>Pterygota</taxon>
        <taxon>Neoptera</taxon>
        <taxon>Endopterygota</taxon>
        <taxon>Coleoptera</taxon>
        <taxon>Polyphaga</taxon>
        <taxon>Cucujiformia</taxon>
        <taxon>Chrysomeloidea</taxon>
        <taxon>Chrysomelidae</taxon>
        <taxon>Bruchinae</taxon>
        <taxon>Bruchini</taxon>
        <taxon>Callosobruchus</taxon>
    </lineage>
</organism>
<dbReference type="Proteomes" id="UP000410492">
    <property type="component" value="Unassembled WGS sequence"/>
</dbReference>
<dbReference type="EMBL" id="CAACVG010011689">
    <property type="protein sequence ID" value="VEN58629.1"/>
    <property type="molecule type" value="Genomic_DNA"/>
</dbReference>
<evidence type="ECO:0000313" key="2">
    <source>
        <dbReference type="Proteomes" id="UP000410492"/>
    </source>
</evidence>
<sequence>MLAESDFGPSTVAILVTRSCVRSSSIGIRSPTPIVAFRRNYVTHFVCHWWIPWPHLLTLKDLLFHQFRA</sequence>
<proteinExistence type="predicted"/>
<evidence type="ECO:0000313" key="1">
    <source>
        <dbReference type="EMBL" id="VEN58629.1"/>
    </source>
</evidence>
<protein>
    <submittedName>
        <fullName evidence="1">Uncharacterized protein</fullName>
    </submittedName>
</protein>
<gene>
    <name evidence="1" type="ORF">CALMAC_LOCUS16938</name>
</gene>